<keyword evidence="3" id="KW-0732">Signal</keyword>
<keyword evidence="1" id="KW-0245">EGF-like domain</keyword>
<evidence type="ECO:0000256" key="3">
    <source>
        <dbReference type="SAM" id="SignalP"/>
    </source>
</evidence>
<dbReference type="EMBL" id="ADBJ01000018">
    <property type="protein sequence ID" value="EFA82753.1"/>
    <property type="molecule type" value="Genomic_DNA"/>
</dbReference>
<evidence type="ECO:0000313" key="6">
    <source>
        <dbReference type="Proteomes" id="UP000001396"/>
    </source>
</evidence>
<feature type="compositionally biased region" description="Low complexity" evidence="2">
    <location>
        <begin position="1184"/>
        <end position="1202"/>
    </location>
</feature>
<feature type="disulfide bond" evidence="1">
    <location>
        <begin position="1102"/>
        <end position="1111"/>
    </location>
</feature>
<accession>D3B7L0</accession>
<dbReference type="GeneID" id="31359935"/>
<reference evidence="5 6" key="1">
    <citation type="journal article" date="2011" name="Genome Res.">
        <title>Phylogeny-wide analysis of social amoeba genomes highlights ancient origins for complex intercellular communication.</title>
        <authorList>
            <person name="Heidel A.J."/>
            <person name="Lawal H.M."/>
            <person name="Felder M."/>
            <person name="Schilde C."/>
            <person name="Helps N.R."/>
            <person name="Tunggal B."/>
            <person name="Rivero F."/>
            <person name="John U."/>
            <person name="Schleicher M."/>
            <person name="Eichinger L."/>
            <person name="Platzer M."/>
            <person name="Noegel A.A."/>
            <person name="Schaap P."/>
            <person name="Gloeckner G."/>
        </authorList>
    </citation>
    <scope>NUCLEOTIDE SEQUENCE [LARGE SCALE GENOMIC DNA]</scope>
    <source>
        <strain evidence="6">ATCC 26659 / Pp 5 / PN500</strain>
    </source>
</reference>
<dbReference type="Pfam" id="PF23106">
    <property type="entry name" value="EGF_Teneurin"/>
    <property type="match status" value="1"/>
</dbReference>
<comment type="caution">
    <text evidence="5">The sequence shown here is derived from an EMBL/GenBank/DDBJ whole genome shotgun (WGS) entry which is preliminary data.</text>
</comment>
<evidence type="ECO:0000256" key="2">
    <source>
        <dbReference type="SAM" id="MobiDB-lite"/>
    </source>
</evidence>
<comment type="caution">
    <text evidence="1">Lacks conserved residue(s) required for the propagation of feature annotation.</text>
</comment>
<keyword evidence="6" id="KW-1185">Reference proteome</keyword>
<gene>
    <name evidence="5" type="ORF">PPL_04448</name>
</gene>
<dbReference type="InParanoid" id="D3B7L0"/>
<feature type="region of interest" description="Disordered" evidence="2">
    <location>
        <begin position="1184"/>
        <end position="1203"/>
    </location>
</feature>
<dbReference type="PROSITE" id="PS00022">
    <property type="entry name" value="EGF_1"/>
    <property type="match status" value="1"/>
</dbReference>
<proteinExistence type="predicted"/>
<evidence type="ECO:0000313" key="5">
    <source>
        <dbReference type="EMBL" id="EFA82753.1"/>
    </source>
</evidence>
<feature type="chain" id="PRO_5003042010" description="EGF-like domain-containing protein" evidence="3">
    <location>
        <begin position="23"/>
        <end position="1361"/>
    </location>
</feature>
<organism evidence="5 6">
    <name type="scientific">Heterostelium pallidum (strain ATCC 26659 / Pp 5 / PN500)</name>
    <name type="common">Cellular slime mold</name>
    <name type="synonym">Polysphondylium pallidum</name>
    <dbReference type="NCBI Taxonomy" id="670386"/>
    <lineage>
        <taxon>Eukaryota</taxon>
        <taxon>Amoebozoa</taxon>
        <taxon>Evosea</taxon>
        <taxon>Eumycetozoa</taxon>
        <taxon>Dictyostelia</taxon>
        <taxon>Acytosteliales</taxon>
        <taxon>Acytosteliaceae</taxon>
        <taxon>Heterostelium</taxon>
    </lineage>
</organism>
<name>D3B7L0_HETP5</name>
<dbReference type="RefSeq" id="XP_020434870.1">
    <property type="nucleotide sequence ID" value="XM_020575350.1"/>
</dbReference>
<protein>
    <recommendedName>
        <fullName evidence="4">EGF-like domain-containing protein</fullName>
    </recommendedName>
</protein>
<dbReference type="InterPro" id="IPR002049">
    <property type="entry name" value="LE_dom"/>
</dbReference>
<dbReference type="Gene3D" id="2.10.25.10">
    <property type="entry name" value="Laminin"/>
    <property type="match status" value="1"/>
</dbReference>
<keyword evidence="1" id="KW-1015">Disulfide bond</keyword>
<feature type="domain" description="EGF-like" evidence="4">
    <location>
        <begin position="1078"/>
        <end position="1112"/>
    </location>
</feature>
<feature type="signal peptide" evidence="3">
    <location>
        <begin position="1"/>
        <end position="22"/>
    </location>
</feature>
<dbReference type="Proteomes" id="UP000001396">
    <property type="component" value="Unassembled WGS sequence"/>
</dbReference>
<dbReference type="InterPro" id="IPR000742">
    <property type="entry name" value="EGF"/>
</dbReference>
<evidence type="ECO:0000256" key="1">
    <source>
        <dbReference type="PROSITE-ProRule" id="PRU00076"/>
    </source>
</evidence>
<sequence>MLTSKIHFLILNLFLVICLSNSQLNYTINWNNMMGYGNSNYILTPLSRVFKINISSTFQFDLPVGTNLLNYQVGSVPISNQRVTEYIDLSLYNNGERTLNFTLIPNVTIPVLNPSFIYNFQKLIDSNRPPVVGLNESCAEVMDSPRSCQVFYIFNSSTGDGNTYSLLKGDNLQTMMLQPDLYYVNIITSTCSPTKTIGNLANSESSQDSAGKHCPAYSVNNFAEEDFISMISVPSQPFKIILFKTVELFSRVSLRKAGDYELDRLLNLRQVSGDNVYLFTSNSTDDQVEVRAPPILGTTLYVNNSKPLPPIALDFTSVNGSLLVGTPSIINNPGHSLVDLSFSYQMDVYISNYQRVAYFTYSCNGRVFKVDRHITQSQYSKRINIPFIILAENSFSCQLDVIAKGDQIVPTTLLSKSISLSSSGIGSSSQIFITDYSNGTIQINLFNDPTWKSLFKPICNINTQYVNSSTSLPSRLPIVREYPYYFKGNYKRFSYNGKSQFFYEKSVPLIPIKFISPGLVVNYTLGNANFNGNPIDFVNPFGKVQVGFNKDYTNVTFSVNITDTGVGILENSCFISIGPQKFTLNSTNRIQGDQYSGIYYVVSYYNPAYCYEPINLNCSDKYGNSLVINTTSPFSYILFNYTTPSLCTISTDIRPIFSSIKFRSPMELSYSIVIYYGSSTAPPVGRISLADNLYGNMISRTDSLVKIDDNERGLAVYSVNYTFSNIESTTTFYPSISFNSTGVSYTTLDLIYFLNEEISLMNPEAIPTISFTIKPTDLKLFPKPILIVTQSTISLTIPASDSLISYIGFVALNNYFPDIQRFTWTLASGDNSKSAKNVTLTIPNYQSTLKYFVYIEEICDTLSNCEQLPAYGISSNQLKLPESTDPDSILTAKIDYTKNIDTSKSNRTFSAKVTVTPGIIDPPPILYLVSSNNVDMIQCQTVFIDNSQGKSSSTVGCSIVLPPGWSVGSNVSLSLHGAKYLNTINYIELSDVLTIAPFTGPKIWTAKYSFLTKTISITGYNLGLILGDGSAYPVKMGSNLLNFQMHSATSGIFSLNGTGFDPTTNFNITCNNVDYTVMIESCVSANCNGNGRCDLTVNKCICNNGWLGIACDIQNKTYNCGPNGELRAMTCQCKNNYTGPNCDVLNDIKVDMEVSRTRPKATFSSFEGNFGASSNRLQFKWSTAASQQSNNNTNNSNGNTTTDYGGSGMNDVHWTVLGTNNVQLFSRFNSKIILDGETLQISNKIMNTTSGSSSSSSSPSPTQVVVVTVPAFQQSLLMDPDFSTLTRFNTDSNNNHNNSGENDVVDYKVAIIVVVVVLAKNSDQQCSKKLCRKYSLYSSSSANKVSQFQANQIQIQQIQKK</sequence>
<dbReference type="STRING" id="670386.D3B7L0"/>
<dbReference type="CDD" id="cd00055">
    <property type="entry name" value="EGF_Lam"/>
    <property type="match status" value="1"/>
</dbReference>
<dbReference type="PROSITE" id="PS50026">
    <property type="entry name" value="EGF_3"/>
    <property type="match status" value="1"/>
</dbReference>
<evidence type="ECO:0000259" key="4">
    <source>
        <dbReference type="PROSITE" id="PS50026"/>
    </source>
</evidence>
<dbReference type="PROSITE" id="PS01186">
    <property type="entry name" value="EGF_2"/>
    <property type="match status" value="1"/>
</dbReference>
<dbReference type="OMA" id="WIEYNIS"/>